<sequence length="352" mass="36402">MTNPIPVARLTAFCQSALRAIGADDATVRDCTASILHGSLHGVDSHGVRLLPHYIKALEGGRLNKAPVLRFTQTRPGSGMLHGDNAQGAVPTYAAVDHACALAREAGIGAVGITHSSHFGPAGAYSLRAAQRGMMALVTCNSDSFVRLHDGAERFHGTNPLSIACAAPENPWLLDMATSAVPYNRVELYRSTGTTLPDGVASDSAGADTTDPQIAEMLAPLGGAFGFKGAALGGVAELLSAVMTGSGLSPDLASMAGPDFSTPRGLGAFVIVLDPDAFAGADLVRAGITRYLALLRASPARPGSRVMAPGDREWTEAARRRADGITLDPVTAQAFDELSERLGLPLLADPGM</sequence>
<dbReference type="PANTHER" id="PTHR11091">
    <property type="entry name" value="OXIDOREDUCTASE-RELATED"/>
    <property type="match status" value="1"/>
</dbReference>
<dbReference type="InterPro" id="IPR003767">
    <property type="entry name" value="Malate/L-lactate_DH-like"/>
</dbReference>
<reference evidence="3 4" key="1">
    <citation type="submission" date="2018-11" db="EMBL/GenBank/DDBJ databases">
        <title>Tabrizicola sp. isolated from sediment of alpine lake.</title>
        <authorList>
            <person name="Liu Z."/>
        </authorList>
    </citation>
    <scope>NUCLEOTIDE SEQUENCE [LARGE SCALE GENOMIC DNA]</scope>
    <source>
        <strain evidence="3 4">DRYC-M-16</strain>
    </source>
</reference>
<evidence type="ECO:0000256" key="1">
    <source>
        <dbReference type="ARBA" id="ARBA00006056"/>
    </source>
</evidence>
<dbReference type="Proteomes" id="UP000297741">
    <property type="component" value="Unassembled WGS sequence"/>
</dbReference>
<keyword evidence="2" id="KW-0560">Oxidoreductase</keyword>
<proteinExistence type="inferred from homology"/>
<protein>
    <submittedName>
        <fullName evidence="3">Ldh family oxidoreductase</fullName>
    </submittedName>
</protein>
<dbReference type="InterPro" id="IPR036111">
    <property type="entry name" value="Mal/L-sulfo/L-lacto_DH-like_sf"/>
</dbReference>
<gene>
    <name evidence="3" type="ORF">EEB11_19090</name>
</gene>
<dbReference type="Gene3D" id="3.30.1370.60">
    <property type="entry name" value="Hypothetical oxidoreductase yiak, domain 2"/>
    <property type="match status" value="1"/>
</dbReference>
<keyword evidence="4" id="KW-1185">Reference proteome</keyword>
<dbReference type="Pfam" id="PF02615">
    <property type="entry name" value="Ldh_2"/>
    <property type="match status" value="1"/>
</dbReference>
<dbReference type="Gene3D" id="1.10.1530.10">
    <property type="match status" value="1"/>
</dbReference>
<dbReference type="EMBL" id="RPEM01000034">
    <property type="protein sequence ID" value="TGD41301.1"/>
    <property type="molecule type" value="Genomic_DNA"/>
</dbReference>
<dbReference type="InterPro" id="IPR043143">
    <property type="entry name" value="Mal/L-sulf/L-lact_DH-like_NADP"/>
</dbReference>
<accession>A0ABY2KGP0</accession>
<name>A0ABY2KGP0_9RHOB</name>
<evidence type="ECO:0000313" key="3">
    <source>
        <dbReference type="EMBL" id="TGD41301.1"/>
    </source>
</evidence>
<comment type="caution">
    <text evidence="3">The sequence shown here is derived from an EMBL/GenBank/DDBJ whole genome shotgun (WGS) entry which is preliminary data.</text>
</comment>
<evidence type="ECO:0000313" key="4">
    <source>
        <dbReference type="Proteomes" id="UP000297741"/>
    </source>
</evidence>
<dbReference type="InterPro" id="IPR043144">
    <property type="entry name" value="Mal/L-sulf/L-lact_DH-like_ah"/>
</dbReference>
<dbReference type="SUPFAM" id="SSF89733">
    <property type="entry name" value="L-sulfolactate dehydrogenase-like"/>
    <property type="match status" value="1"/>
</dbReference>
<dbReference type="RefSeq" id="WP_135434120.1">
    <property type="nucleotide sequence ID" value="NZ_RPEM01000034.1"/>
</dbReference>
<organism evidence="3 4">
    <name type="scientific">Pseudotabrizicola sediminis</name>
    <dbReference type="NCBI Taxonomy" id="2486418"/>
    <lineage>
        <taxon>Bacteria</taxon>
        <taxon>Pseudomonadati</taxon>
        <taxon>Pseudomonadota</taxon>
        <taxon>Alphaproteobacteria</taxon>
        <taxon>Rhodobacterales</taxon>
        <taxon>Paracoccaceae</taxon>
        <taxon>Pseudotabrizicola</taxon>
    </lineage>
</organism>
<evidence type="ECO:0000256" key="2">
    <source>
        <dbReference type="ARBA" id="ARBA00023002"/>
    </source>
</evidence>
<dbReference type="PANTHER" id="PTHR11091:SF0">
    <property type="entry name" value="MALATE DEHYDROGENASE"/>
    <property type="match status" value="1"/>
</dbReference>
<comment type="similarity">
    <text evidence="1">Belongs to the LDH2/MDH2 oxidoreductase family.</text>
</comment>